<evidence type="ECO:0000259" key="2">
    <source>
        <dbReference type="Pfam" id="PF01523"/>
    </source>
</evidence>
<dbReference type="SUPFAM" id="SSF111283">
    <property type="entry name" value="Putative modulator of DNA gyrase, PmbA/TldD"/>
    <property type="match status" value="1"/>
</dbReference>
<evidence type="ECO:0000259" key="3">
    <source>
        <dbReference type="Pfam" id="PF19289"/>
    </source>
</evidence>
<gene>
    <name evidence="5" type="ORF">LA66_03515</name>
</gene>
<evidence type="ECO:0000313" key="5">
    <source>
        <dbReference type="EMBL" id="KHJ55721.1"/>
    </source>
</evidence>
<name>A0A0B1Q8L7_9HYPH</name>
<comment type="caution">
    <text evidence="5">The sequence shown here is derived from an EMBL/GenBank/DDBJ whole genome shotgun (WGS) entry which is preliminary data.</text>
</comment>
<dbReference type="AlphaFoldDB" id="A0A0B1Q8L7"/>
<dbReference type="OrthoDB" id="9803618at2"/>
<dbReference type="Pfam" id="PF19290">
    <property type="entry name" value="PmbA_TldD_2nd"/>
    <property type="match status" value="1"/>
</dbReference>
<protein>
    <submittedName>
        <fullName evidence="5">Modulator protein</fullName>
    </submittedName>
</protein>
<dbReference type="Pfam" id="PF19289">
    <property type="entry name" value="PmbA_TldD_3rd"/>
    <property type="match status" value="1"/>
</dbReference>
<dbReference type="InterPro" id="IPR036059">
    <property type="entry name" value="TldD/PmbA_sf"/>
</dbReference>
<comment type="similarity">
    <text evidence="1">Belongs to the peptidase U62 family.</text>
</comment>
<dbReference type="InterPro" id="IPR002510">
    <property type="entry name" value="Metalloprtase-TldD/E_N"/>
</dbReference>
<dbReference type="InterPro" id="IPR045570">
    <property type="entry name" value="Metalloprtase-TldD/E_cen_dom"/>
</dbReference>
<evidence type="ECO:0000256" key="1">
    <source>
        <dbReference type="ARBA" id="ARBA00005836"/>
    </source>
</evidence>
<proteinExistence type="inferred from homology"/>
<organism evidence="5 6">
    <name type="scientific">Aureimonas altamirensis</name>
    <dbReference type="NCBI Taxonomy" id="370622"/>
    <lineage>
        <taxon>Bacteria</taxon>
        <taxon>Pseudomonadati</taxon>
        <taxon>Pseudomonadota</taxon>
        <taxon>Alphaproteobacteria</taxon>
        <taxon>Hyphomicrobiales</taxon>
        <taxon>Aurantimonadaceae</taxon>
        <taxon>Aureimonas</taxon>
    </lineage>
</organism>
<dbReference type="InterPro" id="IPR047657">
    <property type="entry name" value="PmbA"/>
</dbReference>
<dbReference type="PANTHER" id="PTHR43421:SF1">
    <property type="entry name" value="METALLOPROTEASE PMBA"/>
    <property type="match status" value="1"/>
</dbReference>
<dbReference type="Gene3D" id="3.30.2290.10">
    <property type="entry name" value="PmbA/TldD superfamily"/>
    <property type="match status" value="1"/>
</dbReference>
<dbReference type="RefSeq" id="WP_039188755.1">
    <property type="nucleotide sequence ID" value="NZ_JRFJ01000001.1"/>
</dbReference>
<feature type="domain" description="Metalloprotease TldD/E central" evidence="4">
    <location>
        <begin position="117"/>
        <end position="221"/>
    </location>
</feature>
<feature type="domain" description="Metalloprotease TldD/E N-terminal" evidence="2">
    <location>
        <begin position="27"/>
        <end position="89"/>
    </location>
</feature>
<feature type="domain" description="Metalloprotease TldD/E C-terminal" evidence="3">
    <location>
        <begin position="229"/>
        <end position="444"/>
    </location>
</feature>
<dbReference type="PANTHER" id="PTHR43421">
    <property type="entry name" value="METALLOPROTEASE PMBA"/>
    <property type="match status" value="1"/>
</dbReference>
<evidence type="ECO:0000259" key="4">
    <source>
        <dbReference type="Pfam" id="PF19290"/>
    </source>
</evidence>
<reference evidence="5 6" key="1">
    <citation type="submission" date="2014-09" db="EMBL/GenBank/DDBJ databases">
        <title>Isolation and characterization of Aurantimonas altamirensis ON-56566 from clinical sample following a dog bite.</title>
        <authorList>
            <person name="Eshaghi A."/>
            <person name="Li A."/>
            <person name="Shahinas D."/>
            <person name="Bahn P."/>
            <person name="Kus J.V."/>
            <person name="Patel S.N."/>
        </authorList>
    </citation>
    <scope>NUCLEOTIDE SEQUENCE [LARGE SCALE GENOMIC DNA]</scope>
    <source>
        <strain evidence="5 6">ON-56566</strain>
    </source>
</reference>
<dbReference type="STRING" id="370622.LA66_03515"/>
<evidence type="ECO:0000313" key="6">
    <source>
        <dbReference type="Proteomes" id="UP000030826"/>
    </source>
</evidence>
<dbReference type="EMBL" id="JRFJ01000001">
    <property type="protein sequence ID" value="KHJ55721.1"/>
    <property type="molecule type" value="Genomic_DNA"/>
</dbReference>
<dbReference type="GO" id="GO:0008237">
    <property type="term" value="F:metallopeptidase activity"/>
    <property type="evidence" value="ECO:0007669"/>
    <property type="project" value="InterPro"/>
</dbReference>
<sequence>MHDKTERLLNAGQDIIRAALRHGADAADAAISQSRSRSVQVRLGKLEEAESSESDSLSLRVFVDRRVATVSADLASDLDKAAERAVAMARVSPADPYAGLAEPDRLATVFPDLDLYDDTDIPTADLIEEAQALEAAALSVAGVTNSGGASATCGFGGFVLVTSDGFSGTRARSAYSRSVNVIAGEGTAMQRDYDFDSRIHYCDLDAAEAIGRNAGERTVRRVSPEKVRTGRYPIVFDPRTARALVGHLVGAINGAAIARGTSFLRKRMGTRILPETISVIDDPLLARGWGSRSFDGEGAAATALPLVADGILVNWLLDGATARELGLKPNGRASRSGGGVSPSASNVILSGGQRPVAELLADAEGGIYVTELIGHGADLVTGDYSRGASGFRIRGGQLAEPVAEFTIAGNLADMLLAMSPGDDVDRRFPIICPTIAVGEMTVAGV</sequence>
<dbReference type="Pfam" id="PF01523">
    <property type="entry name" value="PmbA_TldD_1st"/>
    <property type="match status" value="1"/>
</dbReference>
<dbReference type="GO" id="GO:0005829">
    <property type="term" value="C:cytosol"/>
    <property type="evidence" value="ECO:0007669"/>
    <property type="project" value="TreeGrafter"/>
</dbReference>
<dbReference type="Proteomes" id="UP000030826">
    <property type="component" value="Unassembled WGS sequence"/>
</dbReference>
<dbReference type="GO" id="GO:0006508">
    <property type="term" value="P:proteolysis"/>
    <property type="evidence" value="ECO:0007669"/>
    <property type="project" value="InterPro"/>
</dbReference>
<dbReference type="InterPro" id="IPR045569">
    <property type="entry name" value="Metalloprtase-TldD/E_C"/>
</dbReference>
<dbReference type="InterPro" id="IPR035068">
    <property type="entry name" value="TldD/PmbA_N"/>
</dbReference>
<accession>A0A0B1Q8L7</accession>